<dbReference type="InterPro" id="IPR007462">
    <property type="entry name" value="COV1-like"/>
</dbReference>
<dbReference type="EMBL" id="CP018839">
    <property type="protein sequence ID" value="APR03885.1"/>
    <property type="molecule type" value="Genomic_DNA"/>
</dbReference>
<keyword evidence="2" id="KW-1185">Reference proteome</keyword>
<dbReference type="Proteomes" id="UP000185739">
    <property type="component" value="Chromosome"/>
</dbReference>
<dbReference type="PANTHER" id="PTHR31876">
    <property type="entry name" value="COV-LIKE PROTEIN 1"/>
    <property type="match status" value="1"/>
</dbReference>
<dbReference type="PANTHER" id="PTHR31876:SF26">
    <property type="entry name" value="PROTEIN LIKE COV 2"/>
    <property type="match status" value="1"/>
</dbReference>
<dbReference type="AlphaFoldDB" id="A0A1H5VRS8"/>
<name>A0A1H5VRS8_9RHOO</name>
<protein>
    <submittedName>
        <fullName evidence="1">Putative transporter</fullName>
    </submittedName>
</protein>
<sequence length="208" mass="22831">MKKYFITGLLIWIPLAITFMVLAWIVGTLDAILLWLPNGFHPRDFIGLDIPGVGVLASLLIVFFTGLVAANVLGQKLVQLWEALLSRIPVVKSIYYSVKQVSDTVFSSTGQAFRKALLVQYPRQGAWTIAFLTGQPGGDAAHHLQGDYVSVYVPTTPNPTSGFFLMMPRADVIELEMSVDEALKYIISMGVVAPPLRRPASRAALLNE</sequence>
<dbReference type="KEGG" id="tcl:Tchl_1025"/>
<dbReference type="RefSeq" id="WP_075147450.1">
    <property type="nucleotide sequence ID" value="NZ_CP018839.1"/>
</dbReference>
<accession>A0A1H5VRS8</accession>
<gene>
    <name evidence="1" type="ORF">Tchl_1025</name>
</gene>
<organism evidence="1 2">
    <name type="scientific">Thauera chlorobenzoica</name>
    <dbReference type="NCBI Taxonomy" id="96773"/>
    <lineage>
        <taxon>Bacteria</taxon>
        <taxon>Pseudomonadati</taxon>
        <taxon>Pseudomonadota</taxon>
        <taxon>Betaproteobacteria</taxon>
        <taxon>Rhodocyclales</taxon>
        <taxon>Zoogloeaceae</taxon>
        <taxon>Thauera</taxon>
    </lineage>
</organism>
<dbReference type="STRING" id="96773.Tchl_1025"/>
<dbReference type="Pfam" id="PF04367">
    <property type="entry name" value="DUF502"/>
    <property type="match status" value="1"/>
</dbReference>
<evidence type="ECO:0000313" key="2">
    <source>
        <dbReference type="Proteomes" id="UP000185739"/>
    </source>
</evidence>
<proteinExistence type="predicted"/>
<evidence type="ECO:0000313" key="1">
    <source>
        <dbReference type="EMBL" id="APR03885.1"/>
    </source>
</evidence>
<dbReference type="OrthoDB" id="9780267at2"/>
<reference evidence="1 2" key="1">
    <citation type="submission" date="2016-12" db="EMBL/GenBank/DDBJ databases">
        <title>Complete genome sequence of Thauera chlorobenzoica, a Betaproteobacterium degrading haloaromatics anaerobically to CO2 and halides.</title>
        <authorList>
            <person name="Goris T."/>
            <person name="Mergelsberg M."/>
            <person name="Boll M."/>
        </authorList>
    </citation>
    <scope>NUCLEOTIDE SEQUENCE [LARGE SCALE GENOMIC DNA]</scope>
    <source>
        <strain evidence="1 2">3CB1</strain>
    </source>
</reference>